<evidence type="ECO:0000313" key="2">
    <source>
        <dbReference type="Proteomes" id="UP000095287"/>
    </source>
</evidence>
<name>A0A1I7Y807_9BILA</name>
<proteinExistence type="predicted"/>
<sequence length="84" mass="9768">MPLTKHPDDANLNRQGSPKRQGLRHRRRITLPSTTASYRRLHRTNREGRRSRIPLHWPSSNDDLLQPRHTLLLSSISHQAMATC</sequence>
<evidence type="ECO:0000313" key="3">
    <source>
        <dbReference type="WBParaSite" id="L893_g13577.t1"/>
    </source>
</evidence>
<accession>A0A1I7Y807</accession>
<dbReference type="Proteomes" id="UP000095287">
    <property type="component" value="Unplaced"/>
</dbReference>
<feature type="region of interest" description="Disordered" evidence="1">
    <location>
        <begin position="1"/>
        <end position="26"/>
    </location>
</feature>
<protein>
    <submittedName>
        <fullName evidence="3">Uncharacterized protein</fullName>
    </submittedName>
</protein>
<keyword evidence="2" id="KW-1185">Reference proteome</keyword>
<feature type="compositionally biased region" description="Basic and acidic residues" evidence="1">
    <location>
        <begin position="1"/>
        <end position="11"/>
    </location>
</feature>
<evidence type="ECO:0000256" key="1">
    <source>
        <dbReference type="SAM" id="MobiDB-lite"/>
    </source>
</evidence>
<reference evidence="3" key="1">
    <citation type="submission" date="2016-11" db="UniProtKB">
        <authorList>
            <consortium name="WormBaseParasite"/>
        </authorList>
    </citation>
    <scope>IDENTIFICATION</scope>
</reference>
<organism evidence="2 3">
    <name type="scientific">Steinernema glaseri</name>
    <dbReference type="NCBI Taxonomy" id="37863"/>
    <lineage>
        <taxon>Eukaryota</taxon>
        <taxon>Metazoa</taxon>
        <taxon>Ecdysozoa</taxon>
        <taxon>Nematoda</taxon>
        <taxon>Chromadorea</taxon>
        <taxon>Rhabditida</taxon>
        <taxon>Tylenchina</taxon>
        <taxon>Panagrolaimomorpha</taxon>
        <taxon>Strongyloidoidea</taxon>
        <taxon>Steinernematidae</taxon>
        <taxon>Steinernema</taxon>
    </lineage>
</organism>
<dbReference type="AlphaFoldDB" id="A0A1I7Y807"/>
<dbReference type="WBParaSite" id="L893_g13577.t1">
    <property type="protein sequence ID" value="L893_g13577.t1"/>
    <property type="gene ID" value="L893_g13577"/>
</dbReference>